<dbReference type="EMBL" id="ABEU02000020">
    <property type="protein sequence ID" value="PNR33282.1"/>
    <property type="molecule type" value="Genomic_DNA"/>
</dbReference>
<proteinExistence type="predicted"/>
<name>A0A2K1IVI2_PHYPA</name>
<evidence type="ECO:0000313" key="3">
    <source>
        <dbReference type="EMBL" id="PNR33282.1"/>
    </source>
</evidence>
<dbReference type="InParanoid" id="A0A2K1IVI2"/>
<feature type="domain" description="DUF7748" evidence="2">
    <location>
        <begin position="5"/>
        <end position="91"/>
    </location>
</feature>
<protein>
    <recommendedName>
        <fullName evidence="2">DUF7748 domain-containing protein</fullName>
    </recommendedName>
</protein>
<reference evidence="3 5" key="2">
    <citation type="journal article" date="2018" name="Plant J.">
        <title>The Physcomitrella patens chromosome-scale assembly reveals moss genome structure and evolution.</title>
        <authorList>
            <person name="Lang D."/>
            <person name="Ullrich K.K."/>
            <person name="Murat F."/>
            <person name="Fuchs J."/>
            <person name="Jenkins J."/>
            <person name="Haas F.B."/>
            <person name="Piednoel M."/>
            <person name="Gundlach H."/>
            <person name="Van Bel M."/>
            <person name="Meyberg R."/>
            <person name="Vives C."/>
            <person name="Morata J."/>
            <person name="Symeonidi A."/>
            <person name="Hiss M."/>
            <person name="Muchero W."/>
            <person name="Kamisugi Y."/>
            <person name="Saleh O."/>
            <person name="Blanc G."/>
            <person name="Decker E.L."/>
            <person name="van Gessel N."/>
            <person name="Grimwood J."/>
            <person name="Hayes R.D."/>
            <person name="Graham S.W."/>
            <person name="Gunter L.E."/>
            <person name="McDaniel S.F."/>
            <person name="Hoernstein S.N.W."/>
            <person name="Larsson A."/>
            <person name="Li F.W."/>
            <person name="Perroud P.F."/>
            <person name="Phillips J."/>
            <person name="Ranjan P."/>
            <person name="Rokshar D.S."/>
            <person name="Rothfels C.J."/>
            <person name="Schneider L."/>
            <person name="Shu S."/>
            <person name="Stevenson D.W."/>
            <person name="Thummler F."/>
            <person name="Tillich M."/>
            <person name="Villarreal Aguilar J.C."/>
            <person name="Widiez T."/>
            <person name="Wong G.K."/>
            <person name="Wymore A."/>
            <person name="Zhang Y."/>
            <person name="Zimmer A.D."/>
            <person name="Quatrano R.S."/>
            <person name="Mayer K.F.X."/>
            <person name="Goodstein D."/>
            <person name="Casacuberta J.M."/>
            <person name="Vandepoele K."/>
            <person name="Reski R."/>
            <person name="Cuming A.C."/>
            <person name="Tuskan G.A."/>
            <person name="Maumus F."/>
            <person name="Salse J."/>
            <person name="Schmutz J."/>
            <person name="Rensing S.A."/>
        </authorList>
    </citation>
    <scope>NUCLEOTIDE SEQUENCE [LARGE SCALE GENOMIC DNA]</scope>
    <source>
        <strain evidence="4 5">cv. Gransden 2004</strain>
    </source>
</reference>
<evidence type="ECO:0000313" key="4">
    <source>
        <dbReference type="EnsemblPlants" id="PAC:32946531.CDS.1"/>
    </source>
</evidence>
<gene>
    <name evidence="3" type="ORF">PHYPA_025225</name>
</gene>
<dbReference type="AlphaFoldDB" id="A0A2K1IVI2"/>
<evidence type="ECO:0000256" key="1">
    <source>
        <dbReference type="SAM" id="MobiDB-lite"/>
    </source>
</evidence>
<dbReference type="Gramene" id="Pp3c20_16830V3.1">
    <property type="protein sequence ID" value="PAC:32946531.CDS.1"/>
    <property type="gene ID" value="Pp3c20_16830"/>
</dbReference>
<dbReference type="PANTHER" id="PTHR48468">
    <property type="entry name" value="PLASTOCYANIN-LIKE DOMAIN-CONTAINING PROTEIN"/>
    <property type="match status" value="1"/>
</dbReference>
<reference evidence="3 5" key="1">
    <citation type="journal article" date="2008" name="Science">
        <title>The Physcomitrella genome reveals evolutionary insights into the conquest of land by plants.</title>
        <authorList>
            <person name="Rensing S."/>
            <person name="Lang D."/>
            <person name="Zimmer A."/>
            <person name="Terry A."/>
            <person name="Salamov A."/>
            <person name="Shapiro H."/>
            <person name="Nishiyama T."/>
            <person name="Perroud P.-F."/>
            <person name="Lindquist E."/>
            <person name="Kamisugi Y."/>
            <person name="Tanahashi T."/>
            <person name="Sakakibara K."/>
            <person name="Fujita T."/>
            <person name="Oishi K."/>
            <person name="Shin-I T."/>
            <person name="Kuroki Y."/>
            <person name="Toyoda A."/>
            <person name="Suzuki Y."/>
            <person name="Hashimoto A."/>
            <person name="Yamaguchi K."/>
            <person name="Sugano A."/>
            <person name="Kohara Y."/>
            <person name="Fujiyama A."/>
            <person name="Anterola A."/>
            <person name="Aoki S."/>
            <person name="Ashton N."/>
            <person name="Barbazuk W.B."/>
            <person name="Barker E."/>
            <person name="Bennetzen J."/>
            <person name="Bezanilla M."/>
            <person name="Blankenship R."/>
            <person name="Cho S.H."/>
            <person name="Dutcher S."/>
            <person name="Estelle M."/>
            <person name="Fawcett J.A."/>
            <person name="Gundlach H."/>
            <person name="Hanada K."/>
            <person name="Heyl A."/>
            <person name="Hicks K.A."/>
            <person name="Hugh J."/>
            <person name="Lohr M."/>
            <person name="Mayer K."/>
            <person name="Melkozernov A."/>
            <person name="Murata T."/>
            <person name="Nelson D."/>
            <person name="Pils B."/>
            <person name="Prigge M."/>
            <person name="Reiss B."/>
            <person name="Renner T."/>
            <person name="Rombauts S."/>
            <person name="Rushton P."/>
            <person name="Sanderfoot A."/>
            <person name="Schween G."/>
            <person name="Shiu S.-H."/>
            <person name="Stueber K."/>
            <person name="Theodoulou F.L."/>
            <person name="Tu H."/>
            <person name="Van de Peer Y."/>
            <person name="Verrier P.J."/>
            <person name="Waters E."/>
            <person name="Wood A."/>
            <person name="Yang L."/>
            <person name="Cove D."/>
            <person name="Cuming A."/>
            <person name="Hasebe M."/>
            <person name="Lucas S."/>
            <person name="Mishler D.B."/>
            <person name="Reski R."/>
            <person name="Grigoriev I."/>
            <person name="Quatrano R.S."/>
            <person name="Boore J.L."/>
        </authorList>
    </citation>
    <scope>NUCLEOTIDE SEQUENCE [LARGE SCALE GENOMIC DNA]</scope>
    <source>
        <strain evidence="4 5">cv. Gransden 2004</strain>
    </source>
</reference>
<dbReference type="Proteomes" id="UP000006727">
    <property type="component" value="Chromosome 20"/>
</dbReference>
<dbReference type="PaxDb" id="3218-PP1S44_164V6.1"/>
<evidence type="ECO:0000313" key="5">
    <source>
        <dbReference type="Proteomes" id="UP000006727"/>
    </source>
</evidence>
<dbReference type="EnsemblPlants" id="Pp3c20_16830V3.2">
    <property type="protein sequence ID" value="PAC:32946532.CDS.1"/>
    <property type="gene ID" value="Pp3c20_16830"/>
</dbReference>
<evidence type="ECO:0000259" key="2">
    <source>
        <dbReference type="Pfam" id="PF24928"/>
    </source>
</evidence>
<dbReference type="Gramene" id="Pp3c20_16830V3.2">
    <property type="protein sequence ID" value="PAC:32946532.CDS.1"/>
    <property type="gene ID" value="Pp3c20_16830"/>
</dbReference>
<sequence length="122" mass="13893">MTSSRTVIINNTQYDLSVKAGVQRYHLDFAKIGSGSKHTMVVDYHDTYQEFRIVSEGTGMEIVVTSDDCCDYKRITISEANGKFKLHREPRTHHVPDEQTVAAPPPKKQCNGPSWKLWKLII</sequence>
<reference evidence="4" key="3">
    <citation type="submission" date="2020-12" db="UniProtKB">
        <authorList>
            <consortium name="EnsemblPlants"/>
        </authorList>
    </citation>
    <scope>IDENTIFICATION</scope>
</reference>
<keyword evidence="5" id="KW-1185">Reference proteome</keyword>
<feature type="region of interest" description="Disordered" evidence="1">
    <location>
        <begin position="88"/>
        <end position="109"/>
    </location>
</feature>
<dbReference type="PANTHER" id="PTHR48468:SF1">
    <property type="entry name" value="PLASTOCYANIN-LIKE DOMAIN-CONTAINING PROTEIN"/>
    <property type="match status" value="1"/>
</dbReference>
<dbReference type="Pfam" id="PF24928">
    <property type="entry name" value="DUF7748"/>
    <property type="match status" value="1"/>
</dbReference>
<dbReference type="InterPro" id="IPR056650">
    <property type="entry name" value="DUF7748"/>
</dbReference>
<accession>A0A2K1IVI2</accession>
<organism evidence="3">
    <name type="scientific">Physcomitrium patens</name>
    <name type="common">Spreading-leaved earth moss</name>
    <name type="synonym">Physcomitrella patens</name>
    <dbReference type="NCBI Taxonomy" id="3218"/>
    <lineage>
        <taxon>Eukaryota</taxon>
        <taxon>Viridiplantae</taxon>
        <taxon>Streptophyta</taxon>
        <taxon>Embryophyta</taxon>
        <taxon>Bryophyta</taxon>
        <taxon>Bryophytina</taxon>
        <taxon>Bryopsida</taxon>
        <taxon>Funariidae</taxon>
        <taxon>Funariales</taxon>
        <taxon>Funariaceae</taxon>
        <taxon>Physcomitrium</taxon>
    </lineage>
</organism>
<feature type="compositionally biased region" description="Basic and acidic residues" evidence="1">
    <location>
        <begin position="88"/>
        <end position="97"/>
    </location>
</feature>
<dbReference type="EnsemblPlants" id="Pp3c20_16830V3.1">
    <property type="protein sequence ID" value="PAC:32946531.CDS.1"/>
    <property type="gene ID" value="Pp3c20_16830"/>
</dbReference>